<evidence type="ECO:0000259" key="9">
    <source>
        <dbReference type="Pfam" id="PF03061"/>
    </source>
</evidence>
<evidence type="ECO:0000256" key="6">
    <source>
        <dbReference type="ARBA" id="ARBA00023125"/>
    </source>
</evidence>
<keyword evidence="2" id="KW-0444">Lipid biosynthesis</keyword>
<reference evidence="10 11" key="1">
    <citation type="submission" date="2019-08" db="EMBL/GenBank/DDBJ databases">
        <title>Calorimonas adulescens gen. nov., sp. nov., an anaerobic thermophilic bacterium from Sakhalin hot spring.</title>
        <authorList>
            <person name="Khomyakova M.A."/>
            <person name="Merkel A.Y."/>
            <person name="Novikov A."/>
            <person name="Bonch-Osmolovskaya E.A."/>
            <person name="Slobodkin A.I."/>
        </authorList>
    </citation>
    <scope>NUCLEOTIDE SEQUENCE [LARGE SCALE GENOMIC DNA]</scope>
    <source>
        <strain evidence="10 11">A05MB</strain>
    </source>
</reference>
<keyword evidence="11" id="KW-1185">Reference proteome</keyword>
<dbReference type="GO" id="GO:0006633">
    <property type="term" value="P:fatty acid biosynthetic process"/>
    <property type="evidence" value="ECO:0007669"/>
    <property type="project" value="UniProtKB-KW"/>
</dbReference>
<evidence type="ECO:0000256" key="1">
    <source>
        <dbReference type="ARBA" id="ARBA00022491"/>
    </source>
</evidence>
<dbReference type="InterPro" id="IPR036388">
    <property type="entry name" value="WH-like_DNA-bd_sf"/>
</dbReference>
<dbReference type="GO" id="GO:0003677">
    <property type="term" value="F:DNA binding"/>
    <property type="evidence" value="ECO:0007669"/>
    <property type="project" value="UniProtKB-KW"/>
</dbReference>
<gene>
    <name evidence="10" type="primary">fapR</name>
    <name evidence="10" type="ORF">FWJ32_00450</name>
</gene>
<name>A0A5D8QFC6_9THEO</name>
<keyword evidence="7" id="KW-0275">Fatty acid biosynthesis</keyword>
<dbReference type="InterPro" id="IPR029069">
    <property type="entry name" value="HotDog_dom_sf"/>
</dbReference>
<dbReference type="Gene3D" id="1.10.10.10">
    <property type="entry name" value="Winged helix-like DNA-binding domain superfamily/Winged helix DNA-binding domain"/>
    <property type="match status" value="1"/>
</dbReference>
<dbReference type="GO" id="GO:0003700">
    <property type="term" value="F:DNA-binding transcription factor activity"/>
    <property type="evidence" value="ECO:0007669"/>
    <property type="project" value="InterPro"/>
</dbReference>
<keyword evidence="4" id="KW-0805">Transcription regulation</keyword>
<dbReference type="PIRSF" id="PIRSF037733">
    <property type="entry name" value="Transcription_factor_FapR"/>
    <property type="match status" value="1"/>
</dbReference>
<proteinExistence type="predicted"/>
<accession>A0A5D8QFC6</accession>
<evidence type="ECO:0000313" key="11">
    <source>
        <dbReference type="Proteomes" id="UP000322976"/>
    </source>
</evidence>
<keyword evidence="3" id="KW-0276">Fatty acid metabolism</keyword>
<keyword evidence="8" id="KW-0804">Transcription</keyword>
<dbReference type="EMBL" id="VTPS01000001">
    <property type="protein sequence ID" value="TZE83390.1"/>
    <property type="molecule type" value="Genomic_DNA"/>
</dbReference>
<protein>
    <submittedName>
        <fullName evidence="10">Transcription factor FapR</fullName>
    </submittedName>
</protein>
<evidence type="ECO:0000256" key="3">
    <source>
        <dbReference type="ARBA" id="ARBA00022832"/>
    </source>
</evidence>
<dbReference type="Pfam" id="PF03061">
    <property type="entry name" value="4HBT"/>
    <property type="match status" value="1"/>
</dbReference>
<comment type="caution">
    <text evidence="10">The sequence shown here is derived from an EMBL/GenBank/DDBJ whole genome shotgun (WGS) entry which is preliminary data.</text>
</comment>
<evidence type="ECO:0000256" key="8">
    <source>
        <dbReference type="ARBA" id="ARBA00023163"/>
    </source>
</evidence>
<evidence type="ECO:0000256" key="7">
    <source>
        <dbReference type="ARBA" id="ARBA00023160"/>
    </source>
</evidence>
<keyword evidence="5" id="KW-0443">Lipid metabolism</keyword>
<dbReference type="Gene3D" id="3.10.129.10">
    <property type="entry name" value="Hotdog Thioesterase"/>
    <property type="match status" value="1"/>
</dbReference>
<dbReference type="InterPro" id="IPR006683">
    <property type="entry name" value="Thioestr_dom"/>
</dbReference>
<dbReference type="GO" id="GO:0045892">
    <property type="term" value="P:negative regulation of DNA-templated transcription"/>
    <property type="evidence" value="ECO:0007669"/>
    <property type="project" value="InterPro"/>
</dbReference>
<evidence type="ECO:0000256" key="2">
    <source>
        <dbReference type="ARBA" id="ARBA00022516"/>
    </source>
</evidence>
<keyword evidence="1" id="KW-0678">Repressor</keyword>
<keyword evidence="6" id="KW-0238">DNA-binding</keyword>
<evidence type="ECO:0000313" key="10">
    <source>
        <dbReference type="EMBL" id="TZE83390.1"/>
    </source>
</evidence>
<feature type="domain" description="Thioesterase" evidence="9">
    <location>
        <begin position="128"/>
        <end position="172"/>
    </location>
</feature>
<organism evidence="10 11">
    <name type="scientific">Calorimonas adulescens</name>
    <dbReference type="NCBI Taxonomy" id="2606906"/>
    <lineage>
        <taxon>Bacteria</taxon>
        <taxon>Bacillati</taxon>
        <taxon>Bacillota</taxon>
        <taxon>Clostridia</taxon>
        <taxon>Thermoanaerobacterales</taxon>
        <taxon>Thermoanaerobacteraceae</taxon>
        <taxon>Calorimonas</taxon>
    </lineage>
</organism>
<sequence>MPSGSFTKLNRQKQLKLKLSEDPFLTDEELACLFNVSVPTIRLDRIELGIPDLRGRIKEVAETNYNKLKSIKGTEIVGELLDLELGKGGISVFEPTKDMVFEKSHVVKGQYIYAQAESLAIAVIDADVALIGVANIKYRQPVKLGDKLIAKAEVIRQRGNKYFVWVKIKVQRQEVFRGKFILVSLDTGEGDGAEDENRN</sequence>
<dbReference type="SUPFAM" id="SSF54637">
    <property type="entry name" value="Thioesterase/thiol ester dehydrase-isomerase"/>
    <property type="match status" value="1"/>
</dbReference>
<dbReference type="Proteomes" id="UP000322976">
    <property type="component" value="Unassembled WGS sequence"/>
</dbReference>
<dbReference type="RefSeq" id="WP_149544008.1">
    <property type="nucleotide sequence ID" value="NZ_VTPS01000001.1"/>
</dbReference>
<dbReference type="InterPro" id="IPR017275">
    <property type="entry name" value="Transcription_factor_FapR"/>
</dbReference>
<dbReference type="CDD" id="cd03440">
    <property type="entry name" value="hot_dog"/>
    <property type="match status" value="1"/>
</dbReference>
<evidence type="ECO:0000256" key="5">
    <source>
        <dbReference type="ARBA" id="ARBA00023098"/>
    </source>
</evidence>
<dbReference type="GO" id="GO:0045717">
    <property type="term" value="P:negative regulation of fatty acid biosynthetic process"/>
    <property type="evidence" value="ECO:0007669"/>
    <property type="project" value="InterPro"/>
</dbReference>
<dbReference type="AlphaFoldDB" id="A0A5D8QFC6"/>
<dbReference type="NCBIfam" id="NF003359">
    <property type="entry name" value="PRK04424.1"/>
    <property type="match status" value="1"/>
</dbReference>
<evidence type="ECO:0000256" key="4">
    <source>
        <dbReference type="ARBA" id="ARBA00023015"/>
    </source>
</evidence>